<dbReference type="EMBL" id="GBRH01160512">
    <property type="protein sequence ID" value="JAE37384.1"/>
    <property type="molecule type" value="Transcribed_RNA"/>
</dbReference>
<name>A0A0A9HNF5_ARUDO</name>
<reference evidence="1" key="1">
    <citation type="submission" date="2014-09" db="EMBL/GenBank/DDBJ databases">
        <authorList>
            <person name="Magalhaes I.L.F."/>
            <person name="Oliveira U."/>
            <person name="Santos F.R."/>
            <person name="Vidigal T.H.D.A."/>
            <person name="Brescovit A.D."/>
            <person name="Santos A.J."/>
        </authorList>
    </citation>
    <scope>NUCLEOTIDE SEQUENCE</scope>
    <source>
        <tissue evidence="1">Shoot tissue taken approximately 20 cm above the soil surface</tissue>
    </source>
</reference>
<sequence>MCCLIIYPGQNSSFLQSTYRCKYVITCTKGK</sequence>
<protein>
    <submittedName>
        <fullName evidence="1">Uncharacterized protein</fullName>
    </submittedName>
</protein>
<proteinExistence type="predicted"/>
<organism evidence="1">
    <name type="scientific">Arundo donax</name>
    <name type="common">Giant reed</name>
    <name type="synonym">Donax arundinaceus</name>
    <dbReference type="NCBI Taxonomy" id="35708"/>
    <lineage>
        <taxon>Eukaryota</taxon>
        <taxon>Viridiplantae</taxon>
        <taxon>Streptophyta</taxon>
        <taxon>Embryophyta</taxon>
        <taxon>Tracheophyta</taxon>
        <taxon>Spermatophyta</taxon>
        <taxon>Magnoliopsida</taxon>
        <taxon>Liliopsida</taxon>
        <taxon>Poales</taxon>
        <taxon>Poaceae</taxon>
        <taxon>PACMAD clade</taxon>
        <taxon>Arundinoideae</taxon>
        <taxon>Arundineae</taxon>
        <taxon>Arundo</taxon>
    </lineage>
</organism>
<evidence type="ECO:0000313" key="1">
    <source>
        <dbReference type="EMBL" id="JAE37384.1"/>
    </source>
</evidence>
<dbReference type="AlphaFoldDB" id="A0A0A9HNF5"/>
<accession>A0A0A9HNF5</accession>
<reference evidence="1" key="2">
    <citation type="journal article" date="2015" name="Data Brief">
        <title>Shoot transcriptome of the giant reed, Arundo donax.</title>
        <authorList>
            <person name="Barrero R.A."/>
            <person name="Guerrero F.D."/>
            <person name="Moolhuijzen P."/>
            <person name="Goolsby J.A."/>
            <person name="Tidwell J."/>
            <person name="Bellgard S.E."/>
            <person name="Bellgard M.I."/>
        </authorList>
    </citation>
    <scope>NUCLEOTIDE SEQUENCE</scope>
    <source>
        <tissue evidence="1">Shoot tissue taken approximately 20 cm above the soil surface</tissue>
    </source>
</reference>